<keyword evidence="2" id="KW-1185">Reference proteome</keyword>
<dbReference type="WBParaSite" id="nRc.2.0.1.t30197-RA">
    <property type="protein sequence ID" value="nRc.2.0.1.t30197-RA"/>
    <property type="gene ID" value="nRc.2.0.1.g30197"/>
</dbReference>
<accession>A0A915JWU1</accession>
<evidence type="ECO:0000313" key="3">
    <source>
        <dbReference type="WBParaSite" id="nRc.2.0.1.t30197-RA"/>
    </source>
</evidence>
<protein>
    <submittedName>
        <fullName evidence="3">Uncharacterized protein</fullName>
    </submittedName>
</protein>
<organism evidence="2 3">
    <name type="scientific">Romanomermis culicivorax</name>
    <name type="common">Nematode worm</name>
    <dbReference type="NCBI Taxonomy" id="13658"/>
    <lineage>
        <taxon>Eukaryota</taxon>
        <taxon>Metazoa</taxon>
        <taxon>Ecdysozoa</taxon>
        <taxon>Nematoda</taxon>
        <taxon>Enoplea</taxon>
        <taxon>Dorylaimia</taxon>
        <taxon>Mermithida</taxon>
        <taxon>Mermithoidea</taxon>
        <taxon>Mermithidae</taxon>
        <taxon>Romanomermis</taxon>
    </lineage>
</organism>
<sequence length="60" mass="6853">MNETMLEETKHQEEGNVNKNEDNKHPAATYFVIGKSTCKSTMGARQAQTNFHGNRKKKKD</sequence>
<dbReference type="Proteomes" id="UP000887565">
    <property type="component" value="Unplaced"/>
</dbReference>
<dbReference type="AlphaFoldDB" id="A0A915JWU1"/>
<evidence type="ECO:0000256" key="1">
    <source>
        <dbReference type="SAM" id="MobiDB-lite"/>
    </source>
</evidence>
<name>A0A915JWU1_ROMCU</name>
<feature type="compositionally biased region" description="Basic and acidic residues" evidence="1">
    <location>
        <begin position="7"/>
        <end position="24"/>
    </location>
</feature>
<feature type="region of interest" description="Disordered" evidence="1">
    <location>
        <begin position="1"/>
        <end position="24"/>
    </location>
</feature>
<proteinExistence type="predicted"/>
<evidence type="ECO:0000313" key="2">
    <source>
        <dbReference type="Proteomes" id="UP000887565"/>
    </source>
</evidence>
<reference evidence="3" key="1">
    <citation type="submission" date="2022-11" db="UniProtKB">
        <authorList>
            <consortium name="WormBaseParasite"/>
        </authorList>
    </citation>
    <scope>IDENTIFICATION</scope>
</reference>